<keyword evidence="3" id="KW-1133">Transmembrane helix</keyword>
<keyword evidence="3" id="KW-0472">Membrane</keyword>
<comment type="similarity">
    <text evidence="1">Belongs to the histidine acid phosphatase family.</text>
</comment>
<dbReference type="InterPro" id="IPR050645">
    <property type="entry name" value="Histidine_acid_phosphatase"/>
</dbReference>
<evidence type="ECO:0000313" key="5">
    <source>
        <dbReference type="EMBL" id="KAL1607793.1"/>
    </source>
</evidence>
<dbReference type="EMBL" id="JAKJXO020000003">
    <property type="protein sequence ID" value="KAL1607793.1"/>
    <property type="molecule type" value="Genomic_DNA"/>
</dbReference>
<proteinExistence type="inferred from homology"/>
<dbReference type="InterPro" id="IPR029033">
    <property type="entry name" value="His_PPase_superfam"/>
</dbReference>
<dbReference type="Pfam" id="PF00328">
    <property type="entry name" value="His_Phos_2"/>
    <property type="match status" value="1"/>
</dbReference>
<accession>A0ABR3RTM7</accession>
<gene>
    <name evidence="5" type="ORF">SLS60_002730</name>
</gene>
<name>A0ABR3RTM7_9PLEO</name>
<protein>
    <submittedName>
        <fullName evidence="5">Uncharacterized protein</fullName>
    </submittedName>
</protein>
<dbReference type="Proteomes" id="UP001521785">
    <property type="component" value="Unassembled WGS sequence"/>
</dbReference>
<keyword evidence="4" id="KW-0732">Signal</keyword>
<dbReference type="Gene3D" id="3.40.50.1240">
    <property type="entry name" value="Phosphoglycerate mutase-like"/>
    <property type="match status" value="1"/>
</dbReference>
<evidence type="ECO:0000313" key="6">
    <source>
        <dbReference type="Proteomes" id="UP001521785"/>
    </source>
</evidence>
<keyword evidence="6" id="KW-1185">Reference proteome</keyword>
<sequence>MSLLSLALLAAAHVVQGQDFGTTVNNYGTVAFIRTGERTPWVRSGTETLSALGAQQMLQLGQNFRGRYIVDDETSATGLGVRLIEGMAPNRINPDQLFIQTLDQPFLVAAAQAFMQGLYPKYDLNQTRNGPYPDAVGILANETTVDYPLDGYQYANVLTVGVNDPGSVYLDGHYQCPRAWLESANYEGTQDFVSTRVAEDAFYRGLSMSWFKDDLPEEMLDYRNAYGIYDSLSYHYTHDINTKLDLDNGNNSGVLNKVRYLANQDAWYRYGNVTADTDATSANRAMAGKTLAGLILSRFEKIVANEGNSTNAMSQPLNLLFGEYDTMLSLLAVIDADYYQSQNSIRQEIPEFASAIIFELFTTGNNTADDPDNLWVHFSYHNGTQGYDDTAPQVYSIFRNGPSKGSITWREFSDSMNSIAVKTSADWCETCSSQSVFCPTVSTTTSLTTSAKSPKLSPAVAGVIGAVVTLAVAALLFGLAMLLGGVRLHRVERRPRQTSSLGGFKGSAKLASDPDLGLAKKGVVPATNDPFADPAVAAAGGNKRIVHERVGSWELRAKERSGEEESPRGSFEAIEAAMGRPVRAVQPLERI</sequence>
<evidence type="ECO:0000256" key="4">
    <source>
        <dbReference type="SAM" id="SignalP"/>
    </source>
</evidence>
<dbReference type="PANTHER" id="PTHR11567:SF127">
    <property type="entry name" value="HISTIDINE ACID PHOSPHATASE"/>
    <property type="match status" value="1"/>
</dbReference>
<feature type="compositionally biased region" description="Basic and acidic residues" evidence="2">
    <location>
        <begin position="556"/>
        <end position="567"/>
    </location>
</feature>
<evidence type="ECO:0000256" key="2">
    <source>
        <dbReference type="SAM" id="MobiDB-lite"/>
    </source>
</evidence>
<feature type="region of interest" description="Disordered" evidence="2">
    <location>
        <begin position="556"/>
        <end position="575"/>
    </location>
</feature>
<dbReference type="SUPFAM" id="SSF53254">
    <property type="entry name" value="Phosphoglycerate mutase-like"/>
    <property type="match status" value="1"/>
</dbReference>
<organism evidence="5 6">
    <name type="scientific">Paraconiothyrium brasiliense</name>
    <dbReference type="NCBI Taxonomy" id="300254"/>
    <lineage>
        <taxon>Eukaryota</taxon>
        <taxon>Fungi</taxon>
        <taxon>Dikarya</taxon>
        <taxon>Ascomycota</taxon>
        <taxon>Pezizomycotina</taxon>
        <taxon>Dothideomycetes</taxon>
        <taxon>Pleosporomycetidae</taxon>
        <taxon>Pleosporales</taxon>
        <taxon>Massarineae</taxon>
        <taxon>Didymosphaeriaceae</taxon>
        <taxon>Paraconiothyrium</taxon>
    </lineage>
</organism>
<feature type="transmembrane region" description="Helical" evidence="3">
    <location>
        <begin position="459"/>
        <end position="486"/>
    </location>
</feature>
<comment type="caution">
    <text evidence="5">The sequence shown here is derived from an EMBL/GenBank/DDBJ whole genome shotgun (WGS) entry which is preliminary data.</text>
</comment>
<evidence type="ECO:0000256" key="3">
    <source>
        <dbReference type="SAM" id="Phobius"/>
    </source>
</evidence>
<dbReference type="InterPro" id="IPR000560">
    <property type="entry name" value="His_Pase_clade-2"/>
</dbReference>
<feature type="signal peptide" evidence="4">
    <location>
        <begin position="1"/>
        <end position="17"/>
    </location>
</feature>
<dbReference type="PANTHER" id="PTHR11567">
    <property type="entry name" value="ACID PHOSPHATASE-RELATED"/>
    <property type="match status" value="1"/>
</dbReference>
<feature type="chain" id="PRO_5046774058" evidence="4">
    <location>
        <begin position="18"/>
        <end position="591"/>
    </location>
</feature>
<reference evidence="5 6" key="1">
    <citation type="submission" date="2024-02" db="EMBL/GenBank/DDBJ databases">
        <title>De novo assembly and annotation of 12 fungi associated with fruit tree decline syndrome in Ontario, Canada.</title>
        <authorList>
            <person name="Sulman M."/>
            <person name="Ellouze W."/>
            <person name="Ilyukhin E."/>
        </authorList>
    </citation>
    <scope>NUCLEOTIDE SEQUENCE [LARGE SCALE GENOMIC DNA]</scope>
    <source>
        <strain evidence="5 6">M42-189</strain>
    </source>
</reference>
<evidence type="ECO:0000256" key="1">
    <source>
        <dbReference type="ARBA" id="ARBA00005375"/>
    </source>
</evidence>
<keyword evidence="3" id="KW-0812">Transmembrane</keyword>